<evidence type="ECO:0000313" key="3">
    <source>
        <dbReference type="Proteomes" id="UP001386955"/>
    </source>
</evidence>
<keyword evidence="1" id="KW-0472">Membrane</keyword>
<dbReference type="PANTHER" id="PTHR37744">
    <property type="entry name" value="STAR LIPID TRANSFER-LIKE PROTEIN"/>
    <property type="match status" value="1"/>
</dbReference>
<comment type="caution">
    <text evidence="2">The sequence shown here is derived from an EMBL/GenBank/DDBJ whole genome shotgun (WGS) entry which is preliminary data.</text>
</comment>
<evidence type="ECO:0000256" key="1">
    <source>
        <dbReference type="SAM" id="Phobius"/>
    </source>
</evidence>
<dbReference type="AlphaFoldDB" id="A0AAN9SKP9"/>
<name>A0AAN9SKP9_PSOTE</name>
<organism evidence="2 3">
    <name type="scientific">Psophocarpus tetragonolobus</name>
    <name type="common">Winged bean</name>
    <name type="synonym">Dolichos tetragonolobus</name>
    <dbReference type="NCBI Taxonomy" id="3891"/>
    <lineage>
        <taxon>Eukaryota</taxon>
        <taxon>Viridiplantae</taxon>
        <taxon>Streptophyta</taxon>
        <taxon>Embryophyta</taxon>
        <taxon>Tracheophyta</taxon>
        <taxon>Spermatophyta</taxon>
        <taxon>Magnoliopsida</taxon>
        <taxon>eudicotyledons</taxon>
        <taxon>Gunneridae</taxon>
        <taxon>Pentapetalae</taxon>
        <taxon>rosids</taxon>
        <taxon>fabids</taxon>
        <taxon>Fabales</taxon>
        <taxon>Fabaceae</taxon>
        <taxon>Papilionoideae</taxon>
        <taxon>50 kb inversion clade</taxon>
        <taxon>NPAAA clade</taxon>
        <taxon>indigoferoid/millettioid clade</taxon>
        <taxon>Phaseoleae</taxon>
        <taxon>Psophocarpus</taxon>
    </lineage>
</organism>
<dbReference type="PANTHER" id="PTHR37744:SF1">
    <property type="entry name" value="STAR LIPID TRANSFER-LIKE PROTEIN"/>
    <property type="match status" value="1"/>
</dbReference>
<evidence type="ECO:0000313" key="2">
    <source>
        <dbReference type="EMBL" id="KAK7395573.1"/>
    </source>
</evidence>
<keyword evidence="1" id="KW-1133">Transmembrane helix</keyword>
<accession>A0AAN9SKP9</accession>
<protein>
    <submittedName>
        <fullName evidence="2">Uncharacterized protein</fullName>
    </submittedName>
</protein>
<sequence>MEGGSDGGSGDGGIQWWWGGASAAQMALGMRSYANGCAGDSRLMPFKAFAVASLFVSAAASASVLILQANGIHRVEDVMDAGANLRAKLGLPKRPQNKNMDDS</sequence>
<feature type="transmembrane region" description="Helical" evidence="1">
    <location>
        <begin position="48"/>
        <end position="67"/>
    </location>
</feature>
<keyword evidence="1" id="KW-0812">Transmembrane</keyword>
<gene>
    <name evidence="2" type="ORF">VNO78_16135</name>
</gene>
<dbReference type="EMBL" id="JAYMYS010000004">
    <property type="protein sequence ID" value="KAK7395573.1"/>
    <property type="molecule type" value="Genomic_DNA"/>
</dbReference>
<proteinExistence type="predicted"/>
<reference evidence="2 3" key="1">
    <citation type="submission" date="2024-01" db="EMBL/GenBank/DDBJ databases">
        <title>The genomes of 5 underutilized Papilionoideae crops provide insights into root nodulation and disease resistanc.</title>
        <authorList>
            <person name="Jiang F."/>
        </authorList>
    </citation>
    <scope>NUCLEOTIDE SEQUENCE [LARGE SCALE GENOMIC DNA]</scope>
    <source>
        <strain evidence="2">DUOXIRENSHENG_FW03</strain>
        <tissue evidence="2">Leaves</tissue>
    </source>
</reference>
<dbReference type="Proteomes" id="UP001386955">
    <property type="component" value="Unassembled WGS sequence"/>
</dbReference>
<keyword evidence="3" id="KW-1185">Reference proteome</keyword>